<accession>C0Z407</accession>
<evidence type="ECO:0000256" key="4">
    <source>
        <dbReference type="ARBA" id="ARBA00022840"/>
    </source>
</evidence>
<dbReference type="Pfam" id="PF00217">
    <property type="entry name" value="ATP-gua_Ptrans"/>
    <property type="match status" value="1"/>
</dbReference>
<evidence type="ECO:0000313" key="7">
    <source>
        <dbReference type="EMBL" id="CAQ48232.1"/>
    </source>
</evidence>
<organism evidence="7">
    <name type="scientific">Mimachlamys varia</name>
    <dbReference type="NCBI Taxonomy" id="50417"/>
    <lineage>
        <taxon>Eukaryota</taxon>
        <taxon>Metazoa</taxon>
        <taxon>Spiralia</taxon>
        <taxon>Lophotrochozoa</taxon>
        <taxon>Mollusca</taxon>
        <taxon>Bivalvia</taxon>
        <taxon>Autobranchia</taxon>
        <taxon>Pteriomorphia</taxon>
        <taxon>Pectinida</taxon>
        <taxon>Pectinoidea</taxon>
        <taxon>Pectinidae</taxon>
        <taxon>Mimachlamys</taxon>
    </lineage>
</organism>
<comment type="caution">
    <text evidence="5">Lacks conserved residue(s) required for the propagation of feature annotation.</text>
</comment>
<keyword evidence="2 5" id="KW-0547">Nucleotide-binding</keyword>
<dbReference type="InterPro" id="IPR014746">
    <property type="entry name" value="Gln_synth/guanido_kin_cat_dom"/>
</dbReference>
<evidence type="ECO:0000259" key="6">
    <source>
        <dbReference type="PROSITE" id="PS51510"/>
    </source>
</evidence>
<feature type="non-terminal residue" evidence="7">
    <location>
        <position position="37"/>
    </location>
</feature>
<dbReference type="SUPFAM" id="SSF55931">
    <property type="entry name" value="Glutamine synthetase/guanido kinase"/>
    <property type="match status" value="1"/>
</dbReference>
<sequence length="37" mass="4098">QKGGDLGAVYKRLVTALETLSKKLKFAHNKKCGFVTF</sequence>
<evidence type="ECO:0000256" key="3">
    <source>
        <dbReference type="ARBA" id="ARBA00022777"/>
    </source>
</evidence>
<dbReference type="GO" id="GO:0016301">
    <property type="term" value="F:kinase activity"/>
    <property type="evidence" value="ECO:0007669"/>
    <property type="project" value="UniProtKB-KW"/>
</dbReference>
<dbReference type="EMBL" id="AM989507">
    <property type="protein sequence ID" value="CAQ48341.1"/>
    <property type="molecule type" value="Genomic_DNA"/>
</dbReference>
<feature type="domain" description="Phosphagen kinase C-terminal" evidence="6">
    <location>
        <begin position="1"/>
        <end position="37"/>
    </location>
</feature>
<evidence type="ECO:0000256" key="1">
    <source>
        <dbReference type="ARBA" id="ARBA00022679"/>
    </source>
</evidence>
<keyword evidence="1 5" id="KW-0808">Transferase</keyword>
<keyword evidence="3 5" id="KW-0418">Kinase</keyword>
<dbReference type="PROSITE" id="PS51510">
    <property type="entry name" value="PHOSPHAGEN_KINASE_C"/>
    <property type="match status" value="1"/>
</dbReference>
<evidence type="ECO:0000256" key="5">
    <source>
        <dbReference type="PROSITE-ProRule" id="PRU00843"/>
    </source>
</evidence>
<feature type="non-terminal residue" evidence="7">
    <location>
        <position position="1"/>
    </location>
</feature>
<gene>
    <name evidence="7" type="primary">argk</name>
</gene>
<name>C0Z407_9BIVA</name>
<protein>
    <submittedName>
        <fullName evidence="7">Putative arginine kinase</fullName>
    </submittedName>
</protein>
<proteinExistence type="inferred from homology"/>
<dbReference type="Gene3D" id="3.30.590.10">
    <property type="entry name" value="Glutamine synthetase/guanido kinase, catalytic domain"/>
    <property type="match status" value="1"/>
</dbReference>
<dbReference type="InterPro" id="IPR022414">
    <property type="entry name" value="ATP-guanido_PTrfase_cat"/>
</dbReference>
<comment type="similarity">
    <text evidence="5">Belongs to the ATP:guanido phosphotransferase family.</text>
</comment>
<keyword evidence="4 5" id="KW-0067">ATP-binding</keyword>
<evidence type="ECO:0000256" key="2">
    <source>
        <dbReference type="ARBA" id="ARBA00022741"/>
    </source>
</evidence>
<reference evidence="7" key="1">
    <citation type="submission" date="2008-04" db="EMBL/GenBank/DDBJ databases">
        <title>Intron characterization and their potential as molecular markers for population studies in the scallops Aequipecten opercularis and Mimachlamys varia.</title>
        <authorList>
            <person name="Arias A."/>
            <person name="Freire R."/>
            <person name="Mendez J."/>
            <person name="Insua A."/>
        </authorList>
    </citation>
    <scope>NUCLEOTIDE SEQUENCE</scope>
</reference>
<dbReference type="GO" id="GO:0005524">
    <property type="term" value="F:ATP binding"/>
    <property type="evidence" value="ECO:0007669"/>
    <property type="project" value="UniProtKB-UniRule"/>
</dbReference>
<dbReference type="AlphaFoldDB" id="C0Z407"/>
<dbReference type="EMBL" id="AM989506">
    <property type="protein sequence ID" value="CAQ48232.1"/>
    <property type="molecule type" value="Genomic_DNA"/>
</dbReference>